<name>A0A0E0J037_ORYNI</name>
<evidence type="ECO:0000259" key="2">
    <source>
        <dbReference type="Pfam" id="PF13968"/>
    </source>
</evidence>
<keyword evidence="1" id="KW-1133">Transmembrane helix</keyword>
<keyword evidence="4" id="KW-1185">Reference proteome</keyword>
<evidence type="ECO:0000256" key="1">
    <source>
        <dbReference type="SAM" id="Phobius"/>
    </source>
</evidence>
<feature type="transmembrane region" description="Helical" evidence="1">
    <location>
        <begin position="31"/>
        <end position="50"/>
    </location>
</feature>
<reference evidence="3" key="2">
    <citation type="submission" date="2018-04" db="EMBL/GenBank/DDBJ databases">
        <title>OnivRS2 (Oryza nivara Reference Sequence Version 2).</title>
        <authorList>
            <person name="Zhang J."/>
            <person name="Kudrna D."/>
            <person name="Lee S."/>
            <person name="Talag J."/>
            <person name="Rajasekar S."/>
            <person name="Welchert J."/>
            <person name="Hsing Y.-I."/>
            <person name="Wing R.A."/>
        </authorList>
    </citation>
    <scope>NUCLEOTIDE SEQUENCE [LARGE SCALE GENOMIC DNA]</scope>
    <source>
        <strain evidence="3">SL10</strain>
    </source>
</reference>
<dbReference type="EnsemblPlants" id="ONIVA11G07960.1">
    <property type="protein sequence ID" value="ONIVA11G07960.1"/>
    <property type="gene ID" value="ONIVA11G07960"/>
</dbReference>
<dbReference type="eggNOG" id="ENOG502QQBP">
    <property type="taxonomic scope" value="Eukaryota"/>
</dbReference>
<feature type="domain" description="DUF4220" evidence="2">
    <location>
        <begin position="67"/>
        <end position="421"/>
    </location>
</feature>
<evidence type="ECO:0000313" key="3">
    <source>
        <dbReference type="EnsemblPlants" id="ONIVA11G07960.1"/>
    </source>
</evidence>
<dbReference type="InterPro" id="IPR007658">
    <property type="entry name" value="DUF594"/>
</dbReference>
<proteinExistence type="predicted"/>
<accession>A0A0E0J037</accession>
<dbReference type="PANTHER" id="PTHR31325">
    <property type="entry name" value="OS01G0798800 PROTEIN-RELATED"/>
    <property type="match status" value="1"/>
</dbReference>
<keyword evidence="1" id="KW-0472">Membrane</keyword>
<dbReference type="HOGENOM" id="CLU_009180_3_0_1"/>
<protein>
    <recommendedName>
        <fullName evidence="2">DUF4220 domain-containing protein</fullName>
    </recommendedName>
</protein>
<dbReference type="Proteomes" id="UP000006591">
    <property type="component" value="Chromosome 11"/>
</dbReference>
<feature type="transmembrane region" description="Helical" evidence="1">
    <location>
        <begin position="62"/>
        <end position="84"/>
    </location>
</feature>
<dbReference type="STRING" id="4536.A0A0E0J037"/>
<sequence length="698" mass="79602">MARMVLMMIECSTPNWAISPLTHAQQLWNQWEIQCLVLASFSLQVFLLFFPGIRKRRNSSILSLLLWLAYLSADYVATFALGRLTLHLNDPRHQLVLFWTPFLLLHLGGQETIAAFSTEDSMLWKRHLLSLVSQVALAVYIVAKSWHASSINRQLAVPVALMFLAGTIKYAERTWALMTAGSSLTPGRSTITDYVLHVEGSVIDDAKSYFQRLNELLSAHPHHLEKDIDYEGLVGVAGKGLRMCIEFLTDMTPFLMWHSGDIIDRTIKKLKDVTNESLRAHIAYKLAEIHLSLIYDFMYTKYGVLQFHLNLLISGIERLITFGATSTALALFVKADQRGHFLQLSRADVMVSYVLLIGAVTLDIISILMVIFSYWPYLPGRGGPCGDGFPGKSVMFFVTKLFNPLGMVLWSGKMDQYNLIDDCIKEKRANILMRGLRKIGLVSGIKSVPVSIDMKKFLFKKLLGIATTRHVNDYWKWNFSVFRGQWLRWELEATEERRFIDTEQLNIEGENFAGTVLLWHITTEMCYHTDKDRPTSEDCRSLMWMNLEMSNYVLYLIAKCGVNGGSNGQFELGKLRRDIKKVLSHERFSHGSLNKGDLIFYAYEGHGFFSSRAAVAAKQLGKVSNRERWELIATVWVEMLCYLAANCETGFHIKNLTTGGEFITHVRILQIILGIPFLREAWQTEAKDDAQYSDFVMF</sequence>
<feature type="transmembrane region" description="Helical" evidence="1">
    <location>
        <begin position="353"/>
        <end position="374"/>
    </location>
</feature>
<keyword evidence="1" id="KW-0812">Transmembrane</keyword>
<reference evidence="3" key="1">
    <citation type="submission" date="2015-04" db="UniProtKB">
        <authorList>
            <consortium name="EnsemblPlants"/>
        </authorList>
    </citation>
    <scope>IDENTIFICATION</scope>
    <source>
        <strain evidence="3">SL10</strain>
    </source>
</reference>
<dbReference type="InterPro" id="IPR025315">
    <property type="entry name" value="DUF4220"/>
</dbReference>
<dbReference type="Gramene" id="ONIVA11G07960.1">
    <property type="protein sequence ID" value="ONIVA11G07960.1"/>
    <property type="gene ID" value="ONIVA11G07960"/>
</dbReference>
<dbReference type="AlphaFoldDB" id="A0A0E0J037"/>
<organism evidence="3">
    <name type="scientific">Oryza nivara</name>
    <name type="common">Indian wild rice</name>
    <name type="synonym">Oryza sativa f. spontanea</name>
    <dbReference type="NCBI Taxonomy" id="4536"/>
    <lineage>
        <taxon>Eukaryota</taxon>
        <taxon>Viridiplantae</taxon>
        <taxon>Streptophyta</taxon>
        <taxon>Embryophyta</taxon>
        <taxon>Tracheophyta</taxon>
        <taxon>Spermatophyta</taxon>
        <taxon>Magnoliopsida</taxon>
        <taxon>Liliopsida</taxon>
        <taxon>Poales</taxon>
        <taxon>Poaceae</taxon>
        <taxon>BOP clade</taxon>
        <taxon>Oryzoideae</taxon>
        <taxon>Oryzeae</taxon>
        <taxon>Oryzinae</taxon>
        <taxon>Oryza</taxon>
    </lineage>
</organism>
<dbReference type="OMA" id="MTPFLMW"/>
<evidence type="ECO:0000313" key="4">
    <source>
        <dbReference type="Proteomes" id="UP000006591"/>
    </source>
</evidence>
<dbReference type="Pfam" id="PF04578">
    <property type="entry name" value="DUF594"/>
    <property type="match status" value="1"/>
</dbReference>
<dbReference type="Pfam" id="PF13968">
    <property type="entry name" value="DUF4220"/>
    <property type="match status" value="1"/>
</dbReference>